<evidence type="ECO:0000313" key="3">
    <source>
        <dbReference type="Proteomes" id="UP000505377"/>
    </source>
</evidence>
<proteinExistence type="predicted"/>
<dbReference type="EMBL" id="CP053564">
    <property type="protein sequence ID" value="QJY48643.1"/>
    <property type="molecule type" value="Genomic_DNA"/>
</dbReference>
<organism evidence="2 3">
    <name type="scientific">Pseudonocardia broussonetiae</name>
    <dbReference type="NCBI Taxonomy" id="2736640"/>
    <lineage>
        <taxon>Bacteria</taxon>
        <taxon>Bacillati</taxon>
        <taxon>Actinomycetota</taxon>
        <taxon>Actinomycetes</taxon>
        <taxon>Pseudonocardiales</taxon>
        <taxon>Pseudonocardiaceae</taxon>
        <taxon>Pseudonocardia</taxon>
    </lineage>
</organism>
<evidence type="ECO:0000313" key="2">
    <source>
        <dbReference type="EMBL" id="QJY48643.1"/>
    </source>
</evidence>
<keyword evidence="1" id="KW-0812">Transmembrane</keyword>
<name>A0A6M6JN38_9PSEU</name>
<gene>
    <name evidence="2" type="ORF">HOP40_25015</name>
</gene>
<sequence>MVVAWVVAGIGLVLLAAVLLAVLPRVRRFSRAVDELSTGIARGRAALPAVGRGAAKRS</sequence>
<accession>A0A6M6JN38</accession>
<dbReference type="AlphaFoldDB" id="A0A6M6JN38"/>
<protein>
    <submittedName>
        <fullName evidence="2">Uncharacterized protein</fullName>
    </submittedName>
</protein>
<keyword evidence="3" id="KW-1185">Reference proteome</keyword>
<keyword evidence="1" id="KW-0472">Membrane</keyword>
<keyword evidence="1" id="KW-1133">Transmembrane helix</keyword>
<dbReference type="KEGG" id="pbro:HOP40_25015"/>
<reference evidence="2 3" key="1">
    <citation type="submission" date="2020-05" db="EMBL/GenBank/DDBJ databases">
        <authorList>
            <person name="Mo P."/>
        </authorList>
    </citation>
    <scope>NUCLEOTIDE SEQUENCE [LARGE SCALE GENOMIC DNA]</scope>
    <source>
        <strain evidence="2 3">Gen01</strain>
    </source>
</reference>
<feature type="transmembrane region" description="Helical" evidence="1">
    <location>
        <begin position="6"/>
        <end position="23"/>
    </location>
</feature>
<dbReference type="RefSeq" id="WP_172162602.1">
    <property type="nucleotide sequence ID" value="NZ_CP053564.1"/>
</dbReference>
<evidence type="ECO:0000256" key="1">
    <source>
        <dbReference type="SAM" id="Phobius"/>
    </source>
</evidence>
<dbReference type="Proteomes" id="UP000505377">
    <property type="component" value="Chromosome"/>
</dbReference>